<dbReference type="EMBL" id="JBHSOG010000024">
    <property type="protein sequence ID" value="MFC5769138.1"/>
    <property type="molecule type" value="Genomic_DNA"/>
</dbReference>
<feature type="domain" description="Uracil-DNA glycosylase-like" evidence="1">
    <location>
        <begin position="9"/>
        <end position="165"/>
    </location>
</feature>
<gene>
    <name evidence="2" type="ORF">ACFPTN_07100</name>
</gene>
<dbReference type="CDD" id="cd10032">
    <property type="entry name" value="UDG-F6_HDG"/>
    <property type="match status" value="1"/>
</dbReference>
<keyword evidence="3" id="KW-1185">Reference proteome</keyword>
<accession>A0ABW1APA0</accession>
<comment type="caution">
    <text evidence="2">The sequence shown here is derived from an EMBL/GenBank/DDBJ whole genome shotgun (WGS) entry which is preliminary data.</text>
</comment>
<dbReference type="SMART" id="SM00986">
    <property type="entry name" value="UDG"/>
    <property type="match status" value="1"/>
</dbReference>
<evidence type="ECO:0000313" key="2">
    <source>
        <dbReference type="EMBL" id="MFC5769138.1"/>
    </source>
</evidence>
<dbReference type="InterPro" id="IPR036895">
    <property type="entry name" value="Uracil-DNA_glycosylase-like_sf"/>
</dbReference>
<evidence type="ECO:0000259" key="1">
    <source>
        <dbReference type="SMART" id="SM00986"/>
    </source>
</evidence>
<organism evidence="2 3">
    <name type="scientific">Thauera sinica</name>
    <dbReference type="NCBI Taxonomy" id="2665146"/>
    <lineage>
        <taxon>Bacteria</taxon>
        <taxon>Pseudomonadati</taxon>
        <taxon>Pseudomonadota</taxon>
        <taxon>Betaproteobacteria</taxon>
        <taxon>Rhodocyclales</taxon>
        <taxon>Zoogloeaceae</taxon>
        <taxon>Thauera</taxon>
    </lineage>
</organism>
<dbReference type="InterPro" id="IPR005122">
    <property type="entry name" value="Uracil-DNA_glycosylase-like"/>
</dbReference>
<dbReference type="RefSeq" id="WP_096452890.1">
    <property type="nucleotide sequence ID" value="NZ_JBHSOG010000024.1"/>
</dbReference>
<dbReference type="InterPro" id="IPR026353">
    <property type="entry name" value="Hypoxan-DNA_Glyclase"/>
</dbReference>
<dbReference type="Gene3D" id="3.40.470.10">
    <property type="entry name" value="Uracil-DNA glycosylase-like domain"/>
    <property type="match status" value="1"/>
</dbReference>
<dbReference type="Proteomes" id="UP001595974">
    <property type="component" value="Unassembled WGS sequence"/>
</dbReference>
<keyword evidence="2" id="KW-0326">Glycosidase</keyword>
<dbReference type="SMART" id="SM00987">
    <property type="entry name" value="UreE_C"/>
    <property type="match status" value="1"/>
</dbReference>
<name>A0ABW1APA0_9RHOO</name>
<dbReference type="SUPFAM" id="SSF52141">
    <property type="entry name" value="Uracil-DNA glycosylase-like"/>
    <property type="match status" value="1"/>
</dbReference>
<proteinExistence type="predicted"/>
<dbReference type="Pfam" id="PF03167">
    <property type="entry name" value="UDG"/>
    <property type="match status" value="1"/>
</dbReference>
<dbReference type="NCBIfam" id="TIGR04274">
    <property type="entry name" value="hypoxanDNAglyco"/>
    <property type="match status" value="1"/>
</dbReference>
<keyword evidence="2" id="KW-0378">Hydrolase</keyword>
<sequence length="182" mass="19356">MIPEVRSFPPAFRADARVLILGSMPGEASLAATQYYAHPRNAFWPIMGRLFGAGPDLPYDERLARLNAAGIALWDVIARCRRPGSLDSAIDRGSVEPNDFAGLFAACPRIGHVFFNGTAAETAFRRHVRLPAGSRPPAFARLPSTSPAHAARDFAAKLAAWQAVREALGAAPRHAAACAGAA</sequence>
<reference evidence="3" key="1">
    <citation type="journal article" date="2019" name="Int. J. Syst. Evol. Microbiol.">
        <title>The Global Catalogue of Microorganisms (GCM) 10K type strain sequencing project: providing services to taxonomists for standard genome sequencing and annotation.</title>
        <authorList>
            <consortium name="The Broad Institute Genomics Platform"/>
            <consortium name="The Broad Institute Genome Sequencing Center for Infectious Disease"/>
            <person name="Wu L."/>
            <person name="Ma J."/>
        </authorList>
    </citation>
    <scope>NUCLEOTIDE SEQUENCE [LARGE SCALE GENOMIC DNA]</scope>
    <source>
        <strain evidence="3">SHR3</strain>
    </source>
</reference>
<protein>
    <submittedName>
        <fullName evidence="2">DNA-deoxyinosine glycosylase</fullName>
        <ecNumber evidence="2">3.2.2.15</ecNumber>
    </submittedName>
</protein>
<evidence type="ECO:0000313" key="3">
    <source>
        <dbReference type="Proteomes" id="UP001595974"/>
    </source>
</evidence>
<dbReference type="GO" id="GO:0033958">
    <property type="term" value="F:DNA-deoxyinosine glycosylase activity"/>
    <property type="evidence" value="ECO:0007669"/>
    <property type="project" value="UniProtKB-EC"/>
</dbReference>
<dbReference type="EC" id="3.2.2.15" evidence="2"/>